<dbReference type="Pfam" id="PF18962">
    <property type="entry name" value="Por_Secre_tail"/>
    <property type="match status" value="1"/>
</dbReference>
<evidence type="ECO:0000313" key="4">
    <source>
        <dbReference type="Proteomes" id="UP001250698"/>
    </source>
</evidence>
<dbReference type="SUPFAM" id="SSF49299">
    <property type="entry name" value="PKD domain"/>
    <property type="match status" value="2"/>
</dbReference>
<evidence type="ECO:0000313" key="3">
    <source>
        <dbReference type="EMBL" id="MDU0372867.1"/>
    </source>
</evidence>
<dbReference type="CDD" id="cd00146">
    <property type="entry name" value="PKD"/>
    <property type="match status" value="2"/>
</dbReference>
<dbReference type="InterPro" id="IPR045474">
    <property type="entry name" value="GEVED"/>
</dbReference>
<feature type="chain" id="PRO_5045646929" evidence="1">
    <location>
        <begin position="34"/>
        <end position="748"/>
    </location>
</feature>
<evidence type="ECO:0000259" key="2">
    <source>
        <dbReference type="PROSITE" id="PS50093"/>
    </source>
</evidence>
<organism evidence="3 4">
    <name type="scientific">Hymenobacter endophyticus</name>
    <dbReference type="NCBI Taxonomy" id="3076335"/>
    <lineage>
        <taxon>Bacteria</taxon>
        <taxon>Pseudomonadati</taxon>
        <taxon>Bacteroidota</taxon>
        <taxon>Cytophagia</taxon>
        <taxon>Cytophagales</taxon>
        <taxon>Hymenobacteraceae</taxon>
        <taxon>Hymenobacter</taxon>
    </lineage>
</organism>
<dbReference type="PANTHER" id="PTHR36842:SF1">
    <property type="entry name" value="PROTEIN TOLB"/>
    <property type="match status" value="1"/>
</dbReference>
<keyword evidence="1" id="KW-0732">Signal</keyword>
<dbReference type="PROSITE" id="PS50093">
    <property type="entry name" value="PKD"/>
    <property type="match status" value="2"/>
</dbReference>
<dbReference type="NCBIfam" id="TIGR04183">
    <property type="entry name" value="Por_Secre_tail"/>
    <property type="match status" value="1"/>
</dbReference>
<feature type="domain" description="PKD" evidence="2">
    <location>
        <begin position="424"/>
        <end position="503"/>
    </location>
</feature>
<reference evidence="3 4" key="1">
    <citation type="submission" date="2023-10" db="EMBL/GenBank/DDBJ databases">
        <title>Hymenobacter endophyticus sp. nov., an isolate from the leaf tissues of wheat.</title>
        <authorList>
            <person name="Dai Y."/>
        </authorList>
    </citation>
    <scope>NUCLEOTIDE SEQUENCE [LARGE SCALE GENOMIC DNA]</scope>
    <source>
        <strain evidence="3 4">ZK17L-C2</strain>
    </source>
</reference>
<dbReference type="Proteomes" id="UP001250698">
    <property type="component" value="Unassembled WGS sequence"/>
</dbReference>
<dbReference type="Pfam" id="PF20009">
    <property type="entry name" value="GEVED"/>
    <property type="match status" value="3"/>
</dbReference>
<dbReference type="PANTHER" id="PTHR36842">
    <property type="entry name" value="PROTEIN TOLB HOMOLOG"/>
    <property type="match status" value="1"/>
</dbReference>
<dbReference type="EMBL" id="JAWDJT010000022">
    <property type="protein sequence ID" value="MDU0372867.1"/>
    <property type="molecule type" value="Genomic_DNA"/>
</dbReference>
<dbReference type="InterPro" id="IPR022409">
    <property type="entry name" value="PKD/Chitinase_dom"/>
</dbReference>
<feature type="signal peptide" evidence="1">
    <location>
        <begin position="1"/>
        <end position="33"/>
    </location>
</feature>
<dbReference type="InterPro" id="IPR026444">
    <property type="entry name" value="Secre_tail"/>
</dbReference>
<dbReference type="InterPro" id="IPR000601">
    <property type="entry name" value="PKD_dom"/>
</dbReference>
<accession>A0ABU3TNH3</accession>
<dbReference type="SMART" id="SM00089">
    <property type="entry name" value="PKD"/>
    <property type="match status" value="2"/>
</dbReference>
<sequence length="748" mass="79212">MMQPLRTQLGEKMRYVSGLLSLLLPLLALQARAQTCPPAAAACPPGNAPAANYPFAMGILNVTLGGINSTTAGVQEGYKNYACTLGAAALTVGIDAPISIRTNSNADENVRVWADLNNDGTFSPSSELVFSSNAKRVHTGTVRLPAGTVTGVGLRLRVAADYVNAPVPTPCSTPQYSQTEDYALVASASAQAPITEFTADQTRTCSGTVQFTDQTQNGPSSWLWNFGDGTTSTLQNPSHRYATPGTFTVTLTTTNSVGSSSKTRTGYITYDSAVPVAATCTATTSAYCCGYGITRFALGGFVSTSADGQAGYEDFTCTGKLELLAGNRYPLSVLTGGSNPHDTRVWLDVNNNGTFEASEQIFQALNTRNPSGTYTVPVNAPLNQPLRLRVAADFVGSGFTACAGIQYGQAEDYTVTLRQSTQPPVADFTSNYVPGSCQTTVQFTDQSQNLPTSWRWNFGDGTTSTLQNPSHTYTAVGNYQVTLTATNAYGTNSFTSGTSVLVTIPCRQYCYATGDNTSFWITNVALNSGQTTVFTNTSDADPNGYGNYAGKLMTLRLGQTYTLTVASNTNTQRITTVWLDWDRNGVFDTSELVANLITTNPGVISVPVPNQQNLIGFTRMRIIARLNNNSPYSCTGIVAQPNTEIEDYSVQVVSTTATLAAQALPALSVSPNPTATGVVALHVADAGAADTYAVEVTNSVGTCVHRSTVRLSASTDASLNLSHLPPGLYVLRLAGTHGQTAIRRVLRN</sequence>
<name>A0ABU3TNH3_9BACT</name>
<dbReference type="RefSeq" id="WP_316000221.1">
    <property type="nucleotide sequence ID" value="NZ_JAWDJT010000022.1"/>
</dbReference>
<dbReference type="InterPro" id="IPR013783">
    <property type="entry name" value="Ig-like_fold"/>
</dbReference>
<comment type="caution">
    <text evidence="3">The sequence shown here is derived from an EMBL/GenBank/DDBJ whole genome shotgun (WGS) entry which is preliminary data.</text>
</comment>
<dbReference type="InterPro" id="IPR035986">
    <property type="entry name" value="PKD_dom_sf"/>
</dbReference>
<dbReference type="Gene3D" id="2.60.40.10">
    <property type="entry name" value="Immunoglobulins"/>
    <property type="match status" value="2"/>
</dbReference>
<protein>
    <submittedName>
        <fullName evidence="3">GEVED domain-containing protein</fullName>
    </submittedName>
</protein>
<keyword evidence="4" id="KW-1185">Reference proteome</keyword>
<dbReference type="Pfam" id="PF18911">
    <property type="entry name" value="PKD_4"/>
    <property type="match status" value="2"/>
</dbReference>
<proteinExistence type="predicted"/>
<evidence type="ECO:0000256" key="1">
    <source>
        <dbReference type="SAM" id="SignalP"/>
    </source>
</evidence>
<gene>
    <name evidence="3" type="ORF">ROI90_20850</name>
</gene>
<feature type="domain" description="PKD" evidence="2">
    <location>
        <begin position="192"/>
        <end position="269"/>
    </location>
</feature>